<feature type="transmembrane region" description="Helical" evidence="1">
    <location>
        <begin position="45"/>
        <end position="67"/>
    </location>
</feature>
<evidence type="ECO:0000256" key="1">
    <source>
        <dbReference type="SAM" id="Phobius"/>
    </source>
</evidence>
<comment type="caution">
    <text evidence="2">The sequence shown here is derived from an EMBL/GenBank/DDBJ whole genome shotgun (WGS) entry which is preliminary data.</text>
</comment>
<proteinExistence type="predicted"/>
<name>A0A520MC47_9GAMM</name>
<evidence type="ECO:0000313" key="2">
    <source>
        <dbReference type="EMBL" id="RZO18777.1"/>
    </source>
</evidence>
<dbReference type="AlphaFoldDB" id="A0A520MC47"/>
<keyword evidence="1" id="KW-0812">Transmembrane</keyword>
<evidence type="ECO:0008006" key="4">
    <source>
        <dbReference type="Google" id="ProtNLM"/>
    </source>
</evidence>
<reference evidence="2 3" key="1">
    <citation type="submission" date="2019-02" db="EMBL/GenBank/DDBJ databases">
        <title>Prokaryotic population dynamics and viral predation in marine succession experiment using metagenomics: the confinement effect.</title>
        <authorList>
            <person name="Haro-Moreno J.M."/>
            <person name="Rodriguez-Valera F."/>
            <person name="Lopez-Perez M."/>
        </authorList>
    </citation>
    <scope>NUCLEOTIDE SEQUENCE [LARGE SCALE GENOMIC DNA]</scope>
    <source>
        <strain evidence="2">MED-G170</strain>
    </source>
</reference>
<feature type="transmembrane region" description="Helical" evidence="1">
    <location>
        <begin position="98"/>
        <end position="117"/>
    </location>
</feature>
<accession>A0A520MC47</accession>
<sequence>MNTNVIKIIAAVPGIPMLVNALLFIAQPERVTADLGMPLLEGVGLSTQLADLGAFFTFSALLIFYGVLKSKGECLRIVALLIGLAAFLRIVAWAINDAALASTLIGAEIVLVVWLWLSAKYIDKLKQVNGANE</sequence>
<gene>
    <name evidence="2" type="ORF">EVB03_09440</name>
</gene>
<keyword evidence="1" id="KW-1133">Transmembrane helix</keyword>
<feature type="transmembrane region" description="Helical" evidence="1">
    <location>
        <begin position="74"/>
        <end position="92"/>
    </location>
</feature>
<dbReference type="EMBL" id="SHBP01000024">
    <property type="protein sequence ID" value="RZO18777.1"/>
    <property type="molecule type" value="Genomic_DNA"/>
</dbReference>
<evidence type="ECO:0000313" key="3">
    <source>
        <dbReference type="Proteomes" id="UP000315889"/>
    </source>
</evidence>
<organism evidence="2 3">
    <name type="scientific">SAR92 clade bacterium</name>
    <dbReference type="NCBI Taxonomy" id="2315479"/>
    <lineage>
        <taxon>Bacteria</taxon>
        <taxon>Pseudomonadati</taxon>
        <taxon>Pseudomonadota</taxon>
        <taxon>Gammaproteobacteria</taxon>
        <taxon>Cellvibrionales</taxon>
        <taxon>Porticoccaceae</taxon>
        <taxon>SAR92 clade</taxon>
    </lineage>
</organism>
<protein>
    <recommendedName>
        <fullName evidence="4">DUF4345 domain-containing protein</fullName>
    </recommendedName>
</protein>
<dbReference type="Proteomes" id="UP000315889">
    <property type="component" value="Unassembled WGS sequence"/>
</dbReference>
<feature type="transmembrane region" description="Helical" evidence="1">
    <location>
        <begin position="5"/>
        <end position="25"/>
    </location>
</feature>
<keyword evidence="1" id="KW-0472">Membrane</keyword>